<protein>
    <submittedName>
        <fullName evidence="2">DsbA family oxidoreductase</fullName>
    </submittedName>
</protein>
<dbReference type="EMBL" id="BAABDF010000007">
    <property type="protein sequence ID" value="GAA3875582.1"/>
    <property type="molecule type" value="Genomic_DNA"/>
</dbReference>
<dbReference type="InterPro" id="IPR001853">
    <property type="entry name" value="DSBA-like_thioredoxin_dom"/>
</dbReference>
<dbReference type="PANTHER" id="PTHR13887:SF41">
    <property type="entry name" value="THIOREDOXIN SUPERFAMILY PROTEIN"/>
    <property type="match status" value="1"/>
</dbReference>
<dbReference type="Proteomes" id="UP001399917">
    <property type="component" value="Unassembled WGS sequence"/>
</dbReference>
<dbReference type="Gene3D" id="3.40.30.10">
    <property type="entry name" value="Glutaredoxin"/>
    <property type="match status" value="1"/>
</dbReference>
<dbReference type="CDD" id="cd03024">
    <property type="entry name" value="DsbA_FrnE"/>
    <property type="match status" value="1"/>
</dbReference>
<sequence>MLVKAACPRYVRAMIKLDIFHDPICPWCYIGKSRLDRALEARPAHPFVVEWHPFQLNPEMPAEGMDRRAYLEGKFGGVEGAKAAYQPIVDTMSAELPKADLGKITRTPNTLNAHRLVHWAGLEGAQTPIVSALFRAYFVEGRDIGDSEVLADLADGNGIDAALVQRLLATDEDVDAIRARDSHARDRGINGVPLFLVGGRHAVSGAQATDLWLQVLDEIQQRGLDGDERGLLTDQE</sequence>
<dbReference type="InterPro" id="IPR036249">
    <property type="entry name" value="Thioredoxin-like_sf"/>
</dbReference>
<reference evidence="3" key="1">
    <citation type="journal article" date="2019" name="Int. J. Syst. Evol. Microbiol.">
        <title>The Global Catalogue of Microorganisms (GCM) 10K type strain sequencing project: providing services to taxonomists for standard genome sequencing and annotation.</title>
        <authorList>
            <consortium name="The Broad Institute Genomics Platform"/>
            <consortium name="The Broad Institute Genome Sequencing Center for Infectious Disease"/>
            <person name="Wu L."/>
            <person name="Ma J."/>
        </authorList>
    </citation>
    <scope>NUCLEOTIDE SEQUENCE [LARGE SCALE GENOMIC DNA]</scope>
    <source>
        <strain evidence="3">JCM 17190</strain>
    </source>
</reference>
<gene>
    <name evidence="2" type="ORF">GCM10022404_26680</name>
</gene>
<comment type="caution">
    <text evidence="2">The sequence shown here is derived from an EMBL/GenBank/DDBJ whole genome shotgun (WGS) entry which is preliminary data.</text>
</comment>
<keyword evidence="3" id="KW-1185">Reference proteome</keyword>
<evidence type="ECO:0000259" key="1">
    <source>
        <dbReference type="Pfam" id="PF01323"/>
    </source>
</evidence>
<dbReference type="Pfam" id="PF01323">
    <property type="entry name" value="DSBA"/>
    <property type="match status" value="1"/>
</dbReference>
<proteinExistence type="predicted"/>
<dbReference type="SUPFAM" id="SSF52833">
    <property type="entry name" value="Thioredoxin-like"/>
    <property type="match status" value="1"/>
</dbReference>
<organism evidence="2 3">
    <name type="scientific">Celeribacter arenosi</name>
    <dbReference type="NCBI Taxonomy" id="792649"/>
    <lineage>
        <taxon>Bacteria</taxon>
        <taxon>Pseudomonadati</taxon>
        <taxon>Pseudomonadota</taxon>
        <taxon>Alphaproteobacteria</taxon>
        <taxon>Rhodobacterales</taxon>
        <taxon>Roseobacteraceae</taxon>
        <taxon>Celeribacter</taxon>
    </lineage>
</organism>
<evidence type="ECO:0000313" key="2">
    <source>
        <dbReference type="EMBL" id="GAA3875582.1"/>
    </source>
</evidence>
<name>A0ABP7KH63_9RHOB</name>
<evidence type="ECO:0000313" key="3">
    <source>
        <dbReference type="Proteomes" id="UP001399917"/>
    </source>
</evidence>
<feature type="domain" description="DSBA-like thioredoxin" evidence="1">
    <location>
        <begin position="17"/>
        <end position="213"/>
    </location>
</feature>
<dbReference type="PANTHER" id="PTHR13887">
    <property type="entry name" value="GLUTATHIONE S-TRANSFERASE KAPPA"/>
    <property type="match status" value="1"/>
</dbReference>
<accession>A0ABP7KH63</accession>